<dbReference type="PANTHER" id="PTHR34295">
    <property type="entry name" value="BIOTIN TRANSPORTER BIOY"/>
    <property type="match status" value="1"/>
</dbReference>
<keyword evidence="1" id="KW-0812">Transmembrane</keyword>
<keyword evidence="1" id="KW-0472">Membrane</keyword>
<dbReference type="EMBL" id="DRYQ01000020">
    <property type="protein sequence ID" value="HHQ50052.1"/>
    <property type="molecule type" value="Genomic_DNA"/>
</dbReference>
<protein>
    <submittedName>
        <fullName evidence="2">Biotin transporter BioY</fullName>
    </submittedName>
</protein>
<feature type="transmembrane region" description="Helical" evidence="1">
    <location>
        <begin position="61"/>
        <end position="78"/>
    </location>
</feature>
<dbReference type="PANTHER" id="PTHR34295:SF1">
    <property type="entry name" value="BIOTIN TRANSPORTER BIOY"/>
    <property type="match status" value="1"/>
</dbReference>
<reference evidence="2" key="1">
    <citation type="journal article" date="2020" name="mSystems">
        <title>Genome- and Community-Level Interaction Insights into Carbon Utilization and Element Cycling Functions of Hydrothermarchaeota in Hydrothermal Sediment.</title>
        <authorList>
            <person name="Zhou Z."/>
            <person name="Liu Y."/>
            <person name="Xu W."/>
            <person name="Pan J."/>
            <person name="Luo Z.H."/>
            <person name="Li M."/>
        </authorList>
    </citation>
    <scope>NUCLEOTIDE SEQUENCE [LARGE SCALE GENOMIC DNA]</scope>
    <source>
        <strain evidence="2">SpSt-1105</strain>
    </source>
</reference>
<dbReference type="Pfam" id="PF02632">
    <property type="entry name" value="BioY"/>
    <property type="match status" value="1"/>
</dbReference>
<proteinExistence type="predicted"/>
<evidence type="ECO:0000313" key="2">
    <source>
        <dbReference type="EMBL" id="HHQ50052.1"/>
    </source>
</evidence>
<organism evidence="2">
    <name type="scientific">Ignisphaera aggregans</name>
    <dbReference type="NCBI Taxonomy" id="334771"/>
    <lineage>
        <taxon>Archaea</taxon>
        <taxon>Thermoproteota</taxon>
        <taxon>Thermoprotei</taxon>
        <taxon>Desulfurococcales</taxon>
        <taxon>Desulfurococcaceae</taxon>
        <taxon>Ignisphaera</taxon>
    </lineage>
</organism>
<feature type="transmembrane region" description="Helical" evidence="1">
    <location>
        <begin position="126"/>
        <end position="149"/>
    </location>
</feature>
<dbReference type="GO" id="GO:0005886">
    <property type="term" value="C:plasma membrane"/>
    <property type="evidence" value="ECO:0007669"/>
    <property type="project" value="InterPro"/>
</dbReference>
<gene>
    <name evidence="2" type="ORF">ENM66_01690</name>
</gene>
<evidence type="ECO:0000256" key="1">
    <source>
        <dbReference type="SAM" id="Phobius"/>
    </source>
</evidence>
<sequence length="218" mass="23707">MMSRGIEGYARLVLCIAIAVLTGVLAQVSFWVGPVPYTLQNIGVVLAGLLLDPLHAFLSAALYTALIALGLPMAAGFRGGIHVILGYTGGYIVGFTISAPLMSLLRRWYTRLRGKSLHELSFADCVALLMLSLVAVLPTYVLGFAMFTYHALGSERLLTWATKVSSFAGLNTEDRLLLLFTASVLVFVPQDLLMDHVIALALAKYIYRIALFKGVELR</sequence>
<keyword evidence="1" id="KW-1133">Transmembrane helix</keyword>
<feature type="transmembrane region" description="Helical" evidence="1">
    <location>
        <begin position="84"/>
        <end position="105"/>
    </location>
</feature>
<dbReference type="GO" id="GO:0015225">
    <property type="term" value="F:biotin transmembrane transporter activity"/>
    <property type="evidence" value="ECO:0007669"/>
    <property type="project" value="InterPro"/>
</dbReference>
<dbReference type="InterPro" id="IPR003784">
    <property type="entry name" value="BioY"/>
</dbReference>
<dbReference type="Gene3D" id="1.10.1760.20">
    <property type="match status" value="1"/>
</dbReference>
<comment type="caution">
    <text evidence="2">The sequence shown here is derived from an EMBL/GenBank/DDBJ whole genome shotgun (WGS) entry which is preliminary data.</text>
</comment>
<accession>A0A7J3Z5V5</accession>
<dbReference type="AlphaFoldDB" id="A0A7J3Z5V5"/>
<name>A0A7J3Z5V5_9CREN</name>
<feature type="transmembrane region" description="Helical" evidence="1">
    <location>
        <begin position="12"/>
        <end position="31"/>
    </location>
</feature>